<dbReference type="SUPFAM" id="SSF57997">
    <property type="entry name" value="Tropomyosin"/>
    <property type="match status" value="1"/>
</dbReference>
<dbReference type="EMBL" id="FTMP01000003">
    <property type="protein sequence ID" value="SIQ37069.1"/>
    <property type="molecule type" value="Genomic_DNA"/>
</dbReference>
<organism evidence="4 5">
    <name type="scientific">Aquipseudomonas alcaligenes</name>
    <name type="common">Pseudomonas alcaligenes</name>
    <dbReference type="NCBI Taxonomy" id="43263"/>
    <lineage>
        <taxon>Bacteria</taxon>
        <taxon>Pseudomonadati</taxon>
        <taxon>Pseudomonadota</taxon>
        <taxon>Gammaproteobacteria</taxon>
        <taxon>Pseudomonadales</taxon>
        <taxon>Pseudomonadaceae</taxon>
        <taxon>Aquipseudomonas</taxon>
    </lineage>
</organism>
<dbReference type="PANTHER" id="PTHR38812:SF2">
    <property type="entry name" value="MU-LIKE PROPHAGE FLUMU PROTEIN GP42"/>
    <property type="match status" value="1"/>
</dbReference>
<dbReference type="Gene3D" id="1.20.120.20">
    <property type="entry name" value="Apolipoprotein"/>
    <property type="match status" value="1"/>
</dbReference>
<feature type="domain" description="Tape measure protein N-terminal" evidence="3">
    <location>
        <begin position="227"/>
        <end position="409"/>
    </location>
</feature>
<accession>A0A1N6S7J4</accession>
<dbReference type="PANTHER" id="PTHR38812">
    <property type="entry name" value="MU-LIKE PROPHAGE FLUMU PROTEIN GP42"/>
    <property type="match status" value="1"/>
</dbReference>
<proteinExistence type="predicted"/>
<dbReference type="Proteomes" id="UP000185841">
    <property type="component" value="Unassembled WGS sequence"/>
</dbReference>
<dbReference type="RefSeq" id="WP_076426355.1">
    <property type="nucleotide sequence ID" value="NZ_FTMP01000003.1"/>
</dbReference>
<dbReference type="NCBIfam" id="TIGR02675">
    <property type="entry name" value="tape_meas_nterm"/>
    <property type="match status" value="1"/>
</dbReference>
<feature type="coiled-coil region" evidence="1">
    <location>
        <begin position="959"/>
        <end position="1023"/>
    </location>
</feature>
<keyword evidence="1" id="KW-0175">Coiled coil</keyword>
<feature type="compositionally biased region" description="Basic and acidic residues" evidence="2">
    <location>
        <begin position="788"/>
        <end position="803"/>
    </location>
</feature>
<name>A0A1N6S7J4_AQUAC</name>
<dbReference type="InterPro" id="IPR013491">
    <property type="entry name" value="Tape_meas_N"/>
</dbReference>
<evidence type="ECO:0000313" key="5">
    <source>
        <dbReference type="Proteomes" id="UP000185841"/>
    </source>
</evidence>
<sequence>MAGIKDRLIQYILRGKDELSPEAKKSAAALESVTDEAARLGQALDDAKGAQGLGKALERAARDVGIAQRNLSQAEQQVVDLRDALNKEPEAAGLQQSLKDAERAARAARRQLNALEAELEGTDKAARAAGIDTGNLSDEHQRLAAEVARAEQALATNNQQLKEAHRAYAAATRSAAEHTSRVDAVRSGMTSGAKQVLGFAAALFSLNAIFGVVQQGLNLVRDGIYAMLGTGDKYELLGKQMASLMGGVAQGEKATAWIKQFAKDTPLEVTEVTDAFALLKSYGLDPMGGSLQAIVDKNEQLGGGMERLQGISSALGQAYAKQKLQTEEILQLIERGVPAWALLEKVTGKNAAQLADLASKGRLGRDVIAALIEEMGRSAEGAAADNMSTLTGLVSNLSDVWSDFLNRIAKSGALDYAKQQLRDVADYIDRMDKDGRLDKLATSLSKAFEQGGEKLKKFADQLVNTDFDKLIDDSSVWLDNFGSRLESAAQSVQLFVAPFRTLVNGLTAGLSLAGAGLAQFVDFALARLEVLSKAVPASIGGDELRASIAEARGLMASLTDGFLEQVDQDAKDIAAAWDTTAKSAADSAKEQTEAVRRESSEQMLLGQAAADHFIASQKRTKEAAIDAAATGRQAIEGMAQALQLLDSASTVQQLEDLRGALLDAFSAGQLSQEEYAQATGVLNARLQELGGSASGAAAGVSDLEEKLGDLQSVQQAISSAKTDVDINNIRTALRKLYEGGEISAAQYNKALQETTSKQKELKGAVQQGTKAQQDKNKADEEAIVTSEQLRRESGKRMEAERQAGDAAMQARRKGSEEAKRDMSAVEGFFGGVLTRAREPLAGLSKAALDAYDKLRGIKSADLELDTSSLEATAKSLDKVNQQLDATKAALSNPLTSSLGKWAANMQRTSLETQKAYLGQKAALQSLMERYESGQMTLAGFANAAAAAKSRLGLLDDSDLSGLESAIKSAKEQMKQLGESTRGTLESLQDELDGLEGREADIQRRRFSARQRELQAQLAEAQASGDANAVSNAARALGVLRQIEAATEQQRVREEQKKRIEGEQRPGVEGAQVQMPSKVIRLEVSGRSVDVAVNDAADETKLLSLLEEAGLRSL</sequence>
<reference evidence="4 5" key="1">
    <citation type="submission" date="2017-01" db="EMBL/GenBank/DDBJ databases">
        <authorList>
            <person name="Mah S.A."/>
            <person name="Swanson W.J."/>
            <person name="Moy G.W."/>
            <person name="Vacquier V.D."/>
        </authorList>
    </citation>
    <scope>NUCLEOTIDE SEQUENCE [LARGE SCALE GENOMIC DNA]</scope>
    <source>
        <strain evidence="4 5">RU36E</strain>
    </source>
</reference>
<protein>
    <submittedName>
        <fullName evidence="4">Tape measure domain-containing protein</fullName>
    </submittedName>
</protein>
<evidence type="ECO:0000256" key="2">
    <source>
        <dbReference type="SAM" id="MobiDB-lite"/>
    </source>
</evidence>
<evidence type="ECO:0000313" key="4">
    <source>
        <dbReference type="EMBL" id="SIQ37069.1"/>
    </source>
</evidence>
<dbReference type="InterPro" id="IPR053058">
    <property type="entry name" value="Mulikevirus_tape_measure"/>
</dbReference>
<gene>
    <name evidence="4" type="ORF">SAMN05878282_103410</name>
</gene>
<feature type="region of interest" description="Disordered" evidence="2">
    <location>
        <begin position="761"/>
        <end position="807"/>
    </location>
</feature>
<evidence type="ECO:0000256" key="1">
    <source>
        <dbReference type="SAM" id="Coils"/>
    </source>
</evidence>
<dbReference type="AlphaFoldDB" id="A0A1N6S7J4"/>
<dbReference type="Pfam" id="PF20155">
    <property type="entry name" value="TMP_3"/>
    <property type="match status" value="1"/>
</dbReference>
<evidence type="ECO:0000259" key="3">
    <source>
        <dbReference type="Pfam" id="PF20155"/>
    </source>
</evidence>
<feature type="coiled-coil region" evidence="1">
    <location>
        <begin position="57"/>
        <end position="167"/>
    </location>
</feature>